<dbReference type="RefSeq" id="WP_007584153.1">
    <property type="nucleotide sequence ID" value="NZ_AKAU01000108.1"/>
</dbReference>
<organism evidence="2 5">
    <name type="scientific">Paraburkholderia hospita</name>
    <dbReference type="NCBI Taxonomy" id="169430"/>
    <lineage>
        <taxon>Bacteria</taxon>
        <taxon>Pseudomonadati</taxon>
        <taxon>Pseudomonadota</taxon>
        <taxon>Betaproteobacteria</taxon>
        <taxon>Burkholderiales</taxon>
        <taxon>Burkholderiaceae</taxon>
        <taxon>Paraburkholderia</taxon>
    </lineage>
</organism>
<dbReference type="EMBL" id="AKAU01000108">
    <property type="protein sequence ID" value="EIM98761.1"/>
    <property type="molecule type" value="Genomic_DNA"/>
</dbReference>
<evidence type="ECO:0000313" key="4">
    <source>
        <dbReference type="Proteomes" id="UP000004980"/>
    </source>
</evidence>
<proteinExistence type="predicted"/>
<accession>A0AAJ4SVN4</accession>
<keyword evidence="4" id="KW-1185">Reference proteome</keyword>
<sequence>MSQPFLFDVFGRIMLIEASEDGWAAFYVGQDGKRRRADFQIPGSIDGDELAQYLDDLFHEDASPARPSVVPLPGDTGDGN</sequence>
<evidence type="ECO:0000313" key="2">
    <source>
        <dbReference type="EMBL" id="AUT73298.1"/>
    </source>
</evidence>
<dbReference type="Proteomes" id="UP000236649">
    <property type="component" value="Chromosome 3"/>
</dbReference>
<dbReference type="GeneID" id="55533218"/>
<feature type="domain" description="DUF7661" evidence="1">
    <location>
        <begin position="6"/>
        <end position="71"/>
    </location>
</feature>
<protein>
    <recommendedName>
        <fullName evidence="1">DUF7661 domain-containing protein</fullName>
    </recommendedName>
</protein>
<reference evidence="2 5" key="2">
    <citation type="submission" date="2018-01" db="EMBL/GenBank/DDBJ databases">
        <title>Species boundaries and ecological features among Paraburkholderia terrae DSMZ17804T, P. hospita DSMZ17164T and P. caribensis DSMZ13236T.</title>
        <authorList>
            <person name="Pratama A.A."/>
        </authorList>
    </citation>
    <scope>NUCLEOTIDE SEQUENCE [LARGE SCALE GENOMIC DNA]</scope>
    <source>
        <strain evidence="2 5">DSM 17164</strain>
    </source>
</reference>
<evidence type="ECO:0000313" key="5">
    <source>
        <dbReference type="Proteomes" id="UP000236649"/>
    </source>
</evidence>
<evidence type="ECO:0000259" key="1">
    <source>
        <dbReference type="Pfam" id="PF24697"/>
    </source>
</evidence>
<evidence type="ECO:0000313" key="3">
    <source>
        <dbReference type="EMBL" id="EIM98761.1"/>
    </source>
</evidence>
<dbReference type="Pfam" id="PF24697">
    <property type="entry name" value="DUF7661"/>
    <property type="match status" value="1"/>
</dbReference>
<dbReference type="EMBL" id="CP026107">
    <property type="protein sequence ID" value="AUT73298.1"/>
    <property type="molecule type" value="Genomic_DNA"/>
</dbReference>
<dbReference type="Proteomes" id="UP000004980">
    <property type="component" value="Unassembled WGS sequence"/>
</dbReference>
<dbReference type="KEGG" id="phs:C2L64_33450"/>
<name>A0AAJ4SVN4_9BURK</name>
<reference evidence="3 4" key="1">
    <citation type="journal article" date="2012" name="J. Bacteriol.">
        <title>Draft Genome Sequence of the Soil Bacterium Burkholderia terrae Strain BS001, Which Interacts with Fungal Surface Structures.</title>
        <authorList>
            <person name="Nazir R."/>
            <person name="Hansen M.A."/>
            <person name="Sorensen S."/>
            <person name="van Elsas J.D."/>
        </authorList>
    </citation>
    <scope>NUCLEOTIDE SEQUENCE [LARGE SCALE GENOMIC DNA]</scope>
    <source>
        <strain evidence="3 4">BS001</strain>
    </source>
</reference>
<dbReference type="AlphaFoldDB" id="A0AAJ4SVN4"/>
<gene>
    <name evidence="2" type="ORF">C2L64_33450</name>
    <name evidence="3" type="ORF">WQE_20336</name>
</gene>
<dbReference type="InterPro" id="IPR056078">
    <property type="entry name" value="DUF7661"/>
</dbReference>